<dbReference type="GO" id="GO:0005634">
    <property type="term" value="C:nucleus"/>
    <property type="evidence" value="ECO:0007669"/>
    <property type="project" value="TreeGrafter"/>
</dbReference>
<keyword evidence="1" id="KW-0853">WD repeat</keyword>
<dbReference type="PANTHER" id="PTHR45093:SF4">
    <property type="entry name" value="LISH DOMAIN-CONTAINING PROTEIN"/>
    <property type="match status" value="1"/>
</dbReference>
<dbReference type="PROSITE" id="PS50082">
    <property type="entry name" value="WD_REPEATS_2"/>
    <property type="match status" value="5"/>
</dbReference>
<feature type="compositionally biased region" description="Polar residues" evidence="2">
    <location>
        <begin position="442"/>
        <end position="458"/>
    </location>
</feature>
<feature type="repeat" description="WD" evidence="1">
    <location>
        <begin position="679"/>
        <end position="721"/>
    </location>
</feature>
<feature type="region of interest" description="Disordered" evidence="2">
    <location>
        <begin position="422"/>
        <end position="484"/>
    </location>
</feature>
<dbReference type="PROSITE" id="PS50294">
    <property type="entry name" value="WD_REPEATS_REGION"/>
    <property type="match status" value="2"/>
</dbReference>
<dbReference type="Gene3D" id="2.130.10.10">
    <property type="entry name" value="YVTN repeat-like/Quinoprotein amine dehydrogenase"/>
    <property type="match status" value="3"/>
</dbReference>
<dbReference type="SUPFAM" id="SSF50978">
    <property type="entry name" value="WD40 repeat-like"/>
    <property type="match status" value="1"/>
</dbReference>
<feature type="region of interest" description="Disordered" evidence="2">
    <location>
        <begin position="107"/>
        <end position="138"/>
    </location>
</feature>
<dbReference type="EMBL" id="JBAMMX010000004">
    <property type="protein sequence ID" value="KAK6941571.1"/>
    <property type="molecule type" value="Genomic_DNA"/>
</dbReference>
<protein>
    <submittedName>
        <fullName evidence="3">LIS1 homology motif</fullName>
    </submittedName>
</protein>
<accession>A0AAN8W4K8</accession>
<gene>
    <name evidence="3" type="ORF">RJ641_026948</name>
</gene>
<keyword evidence="4" id="KW-1185">Reference proteome</keyword>
<name>A0AAN8W4K8_9MAGN</name>
<feature type="compositionally biased region" description="Polar residues" evidence="2">
    <location>
        <begin position="422"/>
        <end position="432"/>
    </location>
</feature>
<dbReference type="InterPro" id="IPR006594">
    <property type="entry name" value="LisH"/>
</dbReference>
<dbReference type="Proteomes" id="UP001370490">
    <property type="component" value="Unassembled WGS sequence"/>
</dbReference>
<sequence>MLRLDVYIHDYLVKRKLHATAKAFQSEAKVSTHPVAIDAPGGFLFEWWSVFWDIFIAGTSEKHPSAAASYVETQITKAQELQQQQQFQKPQQQQQMQMSQLILQRHIEKQQHQQRRGQTRNLGSTPSGLEGKDRFLRQNSGPASAMVTKVYEENLKLSLPMDLLEDAAFTQRFGDNVGLLDPSIKSVLKTTSLCDQPAGYSPSWQILQGSPKVGRGVRQQIQNRDQLVSLQDAKRELNALPTPRAVGPEGILVGVHGFDQGGTNLPLKGWPLTGLEQLCAGLLQQQKPWVPPLQHSQLQLQQQLLLQAQKNLTPQSLVDLDMKRLRLLLNNQEVGLRKDALLNSIGEPGLNNGTHVRVDCTASPYGDRGVLVKLEQPLNQQDHLFPQHPLSNHQSQTSIKHPLQPEKLDGVSGITIDGSISNTSLGNDQASKSHIGCKRKQLVSSSGPANSAGTANTAGPSLGSTSSTPSIHTAGDVISMPSSQNVSASKSTLMFSSDDVKMLPPEHSQLADVDHVAEDGTLDDNVESFFSHNDTGTRDTSGKDADASKSFKFKELRVVPASTSQIECCDFSSDGKLLAAGGQDKKAVLWCTESLRAIFELEEHHHTITDIRFSPRLPRLATSSFDKTVRVWDCNNFTSSILLFLLMLLTFCNCGASYLYSLFVGDGSAAQESYACCMLTAHSTCVKSVDFHPTEAGLLCSCDGNGEMRYWNISIGTSTTVFEGGTNRVRFQPHLGQYLAASAGTLISIFDVETHTPRVILKGHTSEVHSMFWHPSGEYLASVSDELVRVWKVGAQSEGKCVQELTFSGNKFYSCAFHPTHPTLLNLEIWDMTKSKIMSIAAHDHLISALAVSNVTGLVASASHDRTIKLWK</sequence>
<reference evidence="3 4" key="1">
    <citation type="submission" date="2023-12" db="EMBL/GenBank/DDBJ databases">
        <title>A high-quality genome assembly for Dillenia turbinata (Dilleniales).</title>
        <authorList>
            <person name="Chanderbali A."/>
        </authorList>
    </citation>
    <scope>NUCLEOTIDE SEQUENCE [LARGE SCALE GENOMIC DNA]</scope>
    <source>
        <strain evidence="3">LSX21</strain>
        <tissue evidence="3">Leaf</tissue>
    </source>
</reference>
<evidence type="ECO:0000313" key="4">
    <source>
        <dbReference type="Proteomes" id="UP001370490"/>
    </source>
</evidence>
<dbReference type="InterPro" id="IPR001680">
    <property type="entry name" value="WD40_rpt"/>
</dbReference>
<dbReference type="InterPro" id="IPR015943">
    <property type="entry name" value="WD40/YVTN_repeat-like_dom_sf"/>
</dbReference>
<feature type="repeat" description="WD" evidence="1">
    <location>
        <begin position="840"/>
        <end position="872"/>
    </location>
</feature>
<feature type="repeat" description="WD" evidence="1">
    <location>
        <begin position="559"/>
        <end position="590"/>
    </location>
</feature>
<feature type="compositionally biased region" description="Low complexity" evidence="2">
    <location>
        <begin position="459"/>
        <end position="470"/>
    </location>
</feature>
<comment type="caution">
    <text evidence="3">The sequence shown here is derived from an EMBL/GenBank/DDBJ whole genome shotgun (WGS) entry which is preliminary data.</text>
</comment>
<dbReference type="AlphaFoldDB" id="A0AAN8W4K8"/>
<feature type="repeat" description="WD" evidence="1">
    <location>
        <begin position="761"/>
        <end position="793"/>
    </location>
</feature>
<dbReference type="Pfam" id="PF00400">
    <property type="entry name" value="WD40"/>
    <property type="match status" value="5"/>
</dbReference>
<dbReference type="InterPro" id="IPR036322">
    <property type="entry name" value="WD40_repeat_dom_sf"/>
</dbReference>
<evidence type="ECO:0000256" key="1">
    <source>
        <dbReference type="PROSITE-ProRule" id="PRU00221"/>
    </source>
</evidence>
<evidence type="ECO:0000313" key="3">
    <source>
        <dbReference type="EMBL" id="KAK6941571.1"/>
    </source>
</evidence>
<proteinExistence type="predicted"/>
<dbReference type="SMART" id="SM00320">
    <property type="entry name" value="WD40"/>
    <property type="match status" value="7"/>
</dbReference>
<dbReference type="PANTHER" id="PTHR45093">
    <property type="entry name" value="TRANSCRIPTION ACTIVATOR MSS11"/>
    <property type="match status" value="1"/>
</dbReference>
<evidence type="ECO:0000256" key="2">
    <source>
        <dbReference type="SAM" id="MobiDB-lite"/>
    </source>
</evidence>
<dbReference type="Pfam" id="PF08513">
    <property type="entry name" value="LisH"/>
    <property type="match status" value="1"/>
</dbReference>
<organism evidence="3 4">
    <name type="scientific">Dillenia turbinata</name>
    <dbReference type="NCBI Taxonomy" id="194707"/>
    <lineage>
        <taxon>Eukaryota</taxon>
        <taxon>Viridiplantae</taxon>
        <taxon>Streptophyta</taxon>
        <taxon>Embryophyta</taxon>
        <taxon>Tracheophyta</taxon>
        <taxon>Spermatophyta</taxon>
        <taxon>Magnoliopsida</taxon>
        <taxon>eudicotyledons</taxon>
        <taxon>Gunneridae</taxon>
        <taxon>Pentapetalae</taxon>
        <taxon>Dilleniales</taxon>
        <taxon>Dilleniaceae</taxon>
        <taxon>Dillenia</taxon>
    </lineage>
</organism>
<dbReference type="CDD" id="cd00200">
    <property type="entry name" value="WD40"/>
    <property type="match status" value="1"/>
</dbReference>
<dbReference type="PROSITE" id="PS50896">
    <property type="entry name" value="LISH"/>
    <property type="match status" value="1"/>
</dbReference>
<feature type="repeat" description="WD" evidence="1">
    <location>
        <begin position="601"/>
        <end position="633"/>
    </location>
</feature>